<organism evidence="5 6">
    <name type="scientific">Enhygromyxa salina</name>
    <dbReference type="NCBI Taxonomy" id="215803"/>
    <lineage>
        <taxon>Bacteria</taxon>
        <taxon>Pseudomonadati</taxon>
        <taxon>Myxococcota</taxon>
        <taxon>Polyangia</taxon>
        <taxon>Nannocystales</taxon>
        <taxon>Nannocystaceae</taxon>
        <taxon>Enhygromyxa</taxon>
    </lineage>
</organism>
<dbReference type="Gene3D" id="3.40.50.1010">
    <property type="entry name" value="5'-nuclease"/>
    <property type="match status" value="1"/>
</dbReference>
<dbReference type="SMART" id="SM00475">
    <property type="entry name" value="53EXOc"/>
    <property type="match status" value="1"/>
</dbReference>
<dbReference type="Pfam" id="PF02739">
    <property type="entry name" value="5_3_exonuc_N"/>
    <property type="match status" value="1"/>
</dbReference>
<evidence type="ECO:0000259" key="4">
    <source>
        <dbReference type="SMART" id="SM00475"/>
    </source>
</evidence>
<dbReference type="Proteomes" id="UP000031599">
    <property type="component" value="Unassembled WGS sequence"/>
</dbReference>
<feature type="domain" description="5'-3' exonuclease" evidence="4">
    <location>
        <begin position="1"/>
        <end position="264"/>
    </location>
</feature>
<dbReference type="InterPro" id="IPR029060">
    <property type="entry name" value="PIN-like_dom_sf"/>
</dbReference>
<keyword evidence="3" id="KW-0238">DNA-binding</keyword>
<dbReference type="InterPro" id="IPR036279">
    <property type="entry name" value="5-3_exonuclease_C_sf"/>
</dbReference>
<dbReference type="PANTHER" id="PTHR42646">
    <property type="entry name" value="FLAP ENDONUCLEASE XNI"/>
    <property type="match status" value="1"/>
</dbReference>
<evidence type="ECO:0000256" key="1">
    <source>
        <dbReference type="ARBA" id="ARBA00022722"/>
    </source>
</evidence>
<evidence type="ECO:0000313" key="5">
    <source>
        <dbReference type="EMBL" id="KIG17957.1"/>
    </source>
</evidence>
<dbReference type="CDD" id="cd09898">
    <property type="entry name" value="H3TH_53EXO"/>
    <property type="match status" value="1"/>
</dbReference>
<dbReference type="SUPFAM" id="SSF47807">
    <property type="entry name" value="5' to 3' exonuclease, C-terminal subdomain"/>
    <property type="match status" value="1"/>
</dbReference>
<keyword evidence="2" id="KW-0378">Hydrolase</keyword>
<gene>
    <name evidence="5" type="ORF">DB30_02172</name>
</gene>
<accession>A0A0C2DE69</accession>
<evidence type="ECO:0000256" key="2">
    <source>
        <dbReference type="ARBA" id="ARBA00022801"/>
    </source>
</evidence>
<dbReference type="PANTHER" id="PTHR42646:SF2">
    <property type="entry name" value="5'-3' EXONUCLEASE FAMILY PROTEIN"/>
    <property type="match status" value="1"/>
</dbReference>
<dbReference type="Gene3D" id="1.10.150.20">
    <property type="entry name" value="5' to 3' exonuclease, C-terminal subdomain"/>
    <property type="match status" value="1"/>
</dbReference>
<dbReference type="InterPro" id="IPR002421">
    <property type="entry name" value="5-3_exonuclease"/>
</dbReference>
<name>A0A0C2DE69_9BACT</name>
<evidence type="ECO:0000313" key="6">
    <source>
        <dbReference type="Proteomes" id="UP000031599"/>
    </source>
</evidence>
<comment type="caution">
    <text evidence="5">The sequence shown here is derived from an EMBL/GenBank/DDBJ whole genome shotgun (WGS) entry which is preliminary data.</text>
</comment>
<dbReference type="GO" id="GO:0033567">
    <property type="term" value="P:DNA replication, Okazaki fragment processing"/>
    <property type="evidence" value="ECO:0007669"/>
    <property type="project" value="InterPro"/>
</dbReference>
<dbReference type="GO" id="GO:0003677">
    <property type="term" value="F:DNA binding"/>
    <property type="evidence" value="ECO:0007669"/>
    <property type="project" value="UniProtKB-KW"/>
</dbReference>
<dbReference type="InterPro" id="IPR038969">
    <property type="entry name" value="FEN"/>
</dbReference>
<dbReference type="CDD" id="cd09859">
    <property type="entry name" value="PIN_53EXO"/>
    <property type="match status" value="1"/>
</dbReference>
<dbReference type="AlphaFoldDB" id="A0A0C2DE69"/>
<dbReference type="InterPro" id="IPR008918">
    <property type="entry name" value="HhH2"/>
</dbReference>
<dbReference type="InterPro" id="IPR020046">
    <property type="entry name" value="5-3_exonucl_a-hlix_arch_N"/>
</dbReference>
<evidence type="ECO:0000256" key="3">
    <source>
        <dbReference type="ARBA" id="ARBA00023125"/>
    </source>
</evidence>
<protein>
    <submittedName>
        <fullName evidence="5">DNA polymerase I</fullName>
    </submittedName>
</protein>
<sequence length="291" mass="31891">MRVHLIDGTYELFRSFYGAPPATGRDGQEVGACRGLLRSMLALLREPDTTHVAIAFDHVIESFRNQLYAGYKTGEGMDPALWAQFPLAEQLCDALGLVVWPMVEFEADDALATAAARWADAQGVEQVLLCSPDKDLGQCVRGDRVVLFDRRRKEIYNAAGIEAKFGVPPASIPDLLALVGDSADGIPGIPRWGMKSTAAVLQVYGHVSAIPDHDLAWSIKIRGAKGLAKSLREQREDANLFRVLTTLRTDVPLEQSELDDLRWRGANKDALTQICEQIGDVAALARVPAWI</sequence>
<proteinExistence type="predicted"/>
<dbReference type="GO" id="GO:0017108">
    <property type="term" value="F:5'-flap endonuclease activity"/>
    <property type="evidence" value="ECO:0007669"/>
    <property type="project" value="InterPro"/>
</dbReference>
<dbReference type="GO" id="GO:0008409">
    <property type="term" value="F:5'-3' exonuclease activity"/>
    <property type="evidence" value="ECO:0007669"/>
    <property type="project" value="InterPro"/>
</dbReference>
<dbReference type="RefSeq" id="WP_052547544.1">
    <property type="nucleotide sequence ID" value="NZ_JMCC02000016.1"/>
</dbReference>
<dbReference type="SMART" id="SM00279">
    <property type="entry name" value="HhH2"/>
    <property type="match status" value="1"/>
</dbReference>
<reference evidence="5 6" key="1">
    <citation type="submission" date="2014-12" db="EMBL/GenBank/DDBJ databases">
        <title>Genome assembly of Enhygromyxa salina DSM 15201.</title>
        <authorList>
            <person name="Sharma G."/>
            <person name="Subramanian S."/>
        </authorList>
    </citation>
    <scope>NUCLEOTIDE SEQUENCE [LARGE SCALE GENOMIC DNA]</scope>
    <source>
        <strain evidence="5 6">DSM 15201</strain>
    </source>
</reference>
<dbReference type="Pfam" id="PF01367">
    <property type="entry name" value="5_3_exonuc"/>
    <property type="match status" value="1"/>
</dbReference>
<keyword evidence="1" id="KW-0540">Nuclease</keyword>
<dbReference type="SUPFAM" id="SSF88723">
    <property type="entry name" value="PIN domain-like"/>
    <property type="match status" value="1"/>
</dbReference>
<dbReference type="EMBL" id="JMCC02000016">
    <property type="protein sequence ID" value="KIG17957.1"/>
    <property type="molecule type" value="Genomic_DNA"/>
</dbReference>
<dbReference type="InterPro" id="IPR020045">
    <property type="entry name" value="DNA_polI_H3TH"/>
</dbReference>